<keyword evidence="2" id="KW-0560">Oxidoreductase</keyword>
<proteinExistence type="inferred from homology"/>
<gene>
    <name evidence="4" type="ORF">G6N74_14230</name>
</gene>
<dbReference type="Pfam" id="PF13561">
    <property type="entry name" value="adh_short_C2"/>
    <property type="match status" value="1"/>
</dbReference>
<dbReference type="NCBIfam" id="NF005559">
    <property type="entry name" value="PRK07231.1"/>
    <property type="match status" value="1"/>
</dbReference>
<dbReference type="PRINTS" id="PR00080">
    <property type="entry name" value="SDRFAMILY"/>
</dbReference>
<evidence type="ECO:0000259" key="3">
    <source>
        <dbReference type="SMART" id="SM00822"/>
    </source>
</evidence>
<dbReference type="InterPro" id="IPR002347">
    <property type="entry name" value="SDR_fam"/>
</dbReference>
<dbReference type="EMBL" id="JAAKZG010000005">
    <property type="protein sequence ID" value="NGN42223.1"/>
    <property type="molecule type" value="Genomic_DNA"/>
</dbReference>
<dbReference type="SMART" id="SM00822">
    <property type="entry name" value="PKS_KR"/>
    <property type="match status" value="1"/>
</dbReference>
<dbReference type="SUPFAM" id="SSF51735">
    <property type="entry name" value="NAD(P)-binding Rossmann-fold domains"/>
    <property type="match status" value="1"/>
</dbReference>
<feature type="domain" description="Ketoreductase" evidence="3">
    <location>
        <begin position="6"/>
        <end position="189"/>
    </location>
</feature>
<accession>A0A7C9V862</accession>
<evidence type="ECO:0000313" key="4">
    <source>
        <dbReference type="EMBL" id="NGN42223.1"/>
    </source>
</evidence>
<name>A0A7C9V862_9HYPH</name>
<dbReference type="InterPro" id="IPR057326">
    <property type="entry name" value="KR_dom"/>
</dbReference>
<evidence type="ECO:0000256" key="1">
    <source>
        <dbReference type="ARBA" id="ARBA00006484"/>
    </source>
</evidence>
<dbReference type="FunFam" id="3.40.50.720:FF:000084">
    <property type="entry name" value="Short-chain dehydrogenase reductase"/>
    <property type="match status" value="1"/>
</dbReference>
<keyword evidence="5" id="KW-1185">Reference proteome</keyword>
<dbReference type="PROSITE" id="PS00061">
    <property type="entry name" value="ADH_SHORT"/>
    <property type="match status" value="1"/>
</dbReference>
<dbReference type="Gene3D" id="3.40.50.720">
    <property type="entry name" value="NAD(P)-binding Rossmann-like Domain"/>
    <property type="match status" value="1"/>
</dbReference>
<dbReference type="PRINTS" id="PR00081">
    <property type="entry name" value="GDHRDH"/>
</dbReference>
<evidence type="ECO:0000313" key="5">
    <source>
        <dbReference type="Proteomes" id="UP000481252"/>
    </source>
</evidence>
<reference evidence="4 5" key="1">
    <citation type="submission" date="2020-02" db="EMBL/GenBank/DDBJ databases">
        <title>Genome sequence of the type strain CGMCC 1.15528 of Mesorhizobium zhangyense.</title>
        <authorList>
            <person name="Gao J."/>
            <person name="Sun J."/>
        </authorList>
    </citation>
    <scope>NUCLEOTIDE SEQUENCE [LARGE SCALE GENOMIC DNA]</scope>
    <source>
        <strain evidence="4 5">CGMCC 1.15528</strain>
    </source>
</reference>
<dbReference type="PANTHER" id="PTHR42760:SF133">
    <property type="entry name" value="3-OXOACYL-[ACYL-CARRIER-PROTEIN] REDUCTASE"/>
    <property type="match status" value="1"/>
</dbReference>
<dbReference type="Proteomes" id="UP000481252">
    <property type="component" value="Unassembled WGS sequence"/>
</dbReference>
<protein>
    <submittedName>
        <fullName evidence="4">3-oxoacyl-ACP reductase FabG</fullName>
    </submittedName>
</protein>
<dbReference type="InterPro" id="IPR036291">
    <property type="entry name" value="NAD(P)-bd_dom_sf"/>
</dbReference>
<dbReference type="AlphaFoldDB" id="A0A7C9V862"/>
<comment type="similarity">
    <text evidence="1">Belongs to the short-chain dehydrogenases/reductases (SDR) family.</text>
</comment>
<dbReference type="PANTHER" id="PTHR42760">
    <property type="entry name" value="SHORT-CHAIN DEHYDROGENASES/REDUCTASES FAMILY MEMBER"/>
    <property type="match status" value="1"/>
</dbReference>
<organism evidence="4 5">
    <name type="scientific">Mesorhizobium zhangyense</name>
    <dbReference type="NCBI Taxonomy" id="1776730"/>
    <lineage>
        <taxon>Bacteria</taxon>
        <taxon>Pseudomonadati</taxon>
        <taxon>Pseudomonadota</taxon>
        <taxon>Alphaproteobacteria</taxon>
        <taxon>Hyphomicrobiales</taxon>
        <taxon>Phyllobacteriaceae</taxon>
        <taxon>Mesorhizobium</taxon>
    </lineage>
</organism>
<comment type="caution">
    <text evidence="4">The sequence shown here is derived from an EMBL/GenBank/DDBJ whole genome shotgun (WGS) entry which is preliminary data.</text>
</comment>
<dbReference type="GO" id="GO:0016616">
    <property type="term" value="F:oxidoreductase activity, acting on the CH-OH group of donors, NAD or NADP as acceptor"/>
    <property type="evidence" value="ECO:0007669"/>
    <property type="project" value="TreeGrafter"/>
</dbReference>
<evidence type="ECO:0000256" key="2">
    <source>
        <dbReference type="ARBA" id="ARBA00023002"/>
    </source>
</evidence>
<sequence>MALTGKTAIVTGAAGGIGLAIAQRFLHDGARVMIADVDHEKGEKAERDLAKLGKVQFVKADVGKRLDIHNLVAATIDAFGDIDILVNNAGIVHGADFLDLKEEDFDRVLQVNLKGSFLAGQAVARYMVEKVGNGGSPGSIINMSSINAVVAIANQLPYSVSKGGVNQLTRVMALSLAPYGIRVNAIGPGSIMTDMLSSVNNDPEAKNRILSRTPMGRVGEPSEIAAIAAFLASDDASYITGQTIYADGGRLPLNYTVPVKGA</sequence>
<dbReference type="GO" id="GO:0006633">
    <property type="term" value="P:fatty acid biosynthetic process"/>
    <property type="evidence" value="ECO:0007669"/>
    <property type="project" value="TreeGrafter"/>
</dbReference>
<dbReference type="RefSeq" id="WP_165118378.1">
    <property type="nucleotide sequence ID" value="NZ_JAAKZG010000005.1"/>
</dbReference>
<dbReference type="GO" id="GO:0048038">
    <property type="term" value="F:quinone binding"/>
    <property type="evidence" value="ECO:0007669"/>
    <property type="project" value="TreeGrafter"/>
</dbReference>
<dbReference type="InterPro" id="IPR020904">
    <property type="entry name" value="Sc_DH/Rdtase_CS"/>
</dbReference>